<dbReference type="InterPro" id="IPR027417">
    <property type="entry name" value="P-loop_NTPase"/>
</dbReference>
<dbReference type="PANTHER" id="PTHR33295">
    <property type="entry name" value="ATPASE"/>
    <property type="match status" value="1"/>
</dbReference>
<organism evidence="3 4">
    <name type="scientific">Acetivibrio ethanolgignens</name>
    <dbReference type="NCBI Taxonomy" id="290052"/>
    <lineage>
        <taxon>Bacteria</taxon>
        <taxon>Bacillati</taxon>
        <taxon>Bacillota</taxon>
        <taxon>Clostridia</taxon>
        <taxon>Eubacteriales</taxon>
        <taxon>Oscillospiraceae</taxon>
        <taxon>Acetivibrio</taxon>
    </lineage>
</organism>
<protein>
    <submittedName>
        <fullName evidence="3">ATPase</fullName>
    </submittedName>
</protein>
<dbReference type="RefSeq" id="WP_058353686.1">
    <property type="nucleotide sequence ID" value="NZ_CABMMD010000186.1"/>
</dbReference>
<evidence type="ECO:0000259" key="1">
    <source>
        <dbReference type="Pfam" id="PF13173"/>
    </source>
</evidence>
<proteinExistence type="predicted"/>
<keyword evidence="4" id="KW-1185">Reference proteome</keyword>
<dbReference type="SUPFAM" id="SSF52540">
    <property type="entry name" value="P-loop containing nucleoside triphosphate hydrolases"/>
    <property type="match status" value="1"/>
</dbReference>
<dbReference type="Pfam" id="PF13173">
    <property type="entry name" value="AAA_14"/>
    <property type="match status" value="1"/>
</dbReference>
<evidence type="ECO:0000313" key="4">
    <source>
        <dbReference type="Proteomes" id="UP000054874"/>
    </source>
</evidence>
<accession>A0A0V8QBX7</accession>
<reference evidence="3 4" key="1">
    <citation type="submission" date="2015-11" db="EMBL/GenBank/DDBJ databases">
        <title>Butyribacter intestini gen. nov., sp. nov., a butyric acid-producing bacterium of the family Lachnospiraceae isolated from the human faeces.</title>
        <authorList>
            <person name="Zou Y."/>
            <person name="Xue W."/>
            <person name="Luo G."/>
            <person name="Lv M."/>
        </authorList>
    </citation>
    <scope>NUCLEOTIDE SEQUENCE [LARGE SCALE GENOMIC DNA]</scope>
    <source>
        <strain evidence="3 4">ACET-33324</strain>
    </source>
</reference>
<sequence>MIRYAMQELIKWKEKPNRKPLIIKGARQVGKTWLMKEFGKQYFDNMAYINFDNNERMKNVFDGDYDIERILMAINIESKETVFPQKTLIIFDEIQEAPRAITSLKYFQENAPEYAIVAAGSLLGVAIHEGVSFPVGKVDIMDLYPLNYREFLEAVGEKKLVQLITKKDYRMMSVFKDKYIDWLKRYYYIGGMPEVVADFIKNRDFNQVRKIQSTIIALYESDFGKHTTENQLARIRMVWNSIPMQLAKENKKFFFGQIKEGARAKDFELAIEWLLDCGLIKKVYRVNKPAVPLKAYMEFSAFKLFLLDVGLLGALSELDAGSILDGNDLFTEFKGALTEQYVCQQLVSDTAYTPFYYASEKATYEVDFIVQKGSQIVPLEVKAEENLQAKSLKFFCSKYEPEYAVRTSMSDYRVQDWMVNLPLYAISNL</sequence>
<dbReference type="InterPro" id="IPR025420">
    <property type="entry name" value="DUF4143"/>
</dbReference>
<feature type="domain" description="AAA" evidence="1">
    <location>
        <begin position="17"/>
        <end position="152"/>
    </location>
</feature>
<dbReference type="Pfam" id="PF13635">
    <property type="entry name" value="DUF4143"/>
    <property type="match status" value="1"/>
</dbReference>
<gene>
    <name evidence="3" type="ORF">ASU35_03410</name>
</gene>
<dbReference type="InterPro" id="IPR041682">
    <property type="entry name" value="AAA_14"/>
</dbReference>
<dbReference type="PANTHER" id="PTHR33295:SF7">
    <property type="entry name" value="ATPASE"/>
    <property type="match status" value="1"/>
</dbReference>
<dbReference type="EMBL" id="LNAM01000186">
    <property type="protein sequence ID" value="KSV58093.1"/>
    <property type="molecule type" value="Genomic_DNA"/>
</dbReference>
<dbReference type="STRING" id="290052.ASU35_03410"/>
<feature type="domain" description="DUF4143" evidence="2">
    <location>
        <begin position="220"/>
        <end position="383"/>
    </location>
</feature>
<comment type="caution">
    <text evidence="3">The sequence shown here is derived from an EMBL/GenBank/DDBJ whole genome shotgun (WGS) entry which is preliminary data.</text>
</comment>
<evidence type="ECO:0000259" key="2">
    <source>
        <dbReference type="Pfam" id="PF13635"/>
    </source>
</evidence>
<evidence type="ECO:0000313" key="3">
    <source>
        <dbReference type="EMBL" id="KSV58093.1"/>
    </source>
</evidence>
<name>A0A0V8QBX7_9FIRM</name>
<dbReference type="Proteomes" id="UP000054874">
    <property type="component" value="Unassembled WGS sequence"/>
</dbReference>
<dbReference type="AlphaFoldDB" id="A0A0V8QBX7"/>
<dbReference type="OrthoDB" id="9801806at2"/>